<evidence type="ECO:0000256" key="3">
    <source>
        <dbReference type="SAM" id="SignalP"/>
    </source>
</evidence>
<dbReference type="RefSeq" id="WP_207296553.1">
    <property type="nucleotide sequence ID" value="NZ_CP071448.1"/>
</dbReference>
<feature type="region of interest" description="Disordered" evidence="2">
    <location>
        <begin position="169"/>
        <end position="204"/>
    </location>
</feature>
<evidence type="ECO:0000313" key="6">
    <source>
        <dbReference type="Proteomes" id="UP000663440"/>
    </source>
</evidence>
<keyword evidence="6" id="KW-1185">Reference proteome</keyword>
<evidence type="ECO:0000256" key="2">
    <source>
        <dbReference type="SAM" id="MobiDB-lite"/>
    </source>
</evidence>
<evidence type="ECO:0000256" key="1">
    <source>
        <dbReference type="ARBA" id="ARBA00022729"/>
    </source>
</evidence>
<name>A0ABX7QE89_9FLAO</name>
<dbReference type="Pfam" id="PF18962">
    <property type="entry name" value="Por_Secre_tail"/>
    <property type="match status" value="1"/>
</dbReference>
<feature type="signal peptide" evidence="3">
    <location>
        <begin position="1"/>
        <end position="17"/>
    </location>
</feature>
<feature type="chain" id="PRO_5046837943" evidence="3">
    <location>
        <begin position="18"/>
        <end position="604"/>
    </location>
</feature>
<dbReference type="NCBIfam" id="TIGR04183">
    <property type="entry name" value="Por_Secre_tail"/>
    <property type="match status" value="1"/>
</dbReference>
<organism evidence="5 6">
    <name type="scientific">Flavobacterium endoglycinae</name>
    <dbReference type="NCBI Taxonomy" id="2816357"/>
    <lineage>
        <taxon>Bacteria</taxon>
        <taxon>Pseudomonadati</taxon>
        <taxon>Bacteroidota</taxon>
        <taxon>Flavobacteriia</taxon>
        <taxon>Flavobacteriales</taxon>
        <taxon>Flavobacteriaceae</taxon>
        <taxon>Flavobacterium</taxon>
    </lineage>
</organism>
<dbReference type="EMBL" id="CP071448">
    <property type="protein sequence ID" value="QSW89360.1"/>
    <property type="molecule type" value="Genomic_DNA"/>
</dbReference>
<dbReference type="Proteomes" id="UP000663440">
    <property type="component" value="Chromosome"/>
</dbReference>
<evidence type="ECO:0000313" key="5">
    <source>
        <dbReference type="EMBL" id="QSW89360.1"/>
    </source>
</evidence>
<reference evidence="5 6" key="1">
    <citation type="submission" date="2021-03" db="EMBL/GenBank/DDBJ databases">
        <title>Flavobacterium kribbensis sp. nov, an endophytic bacteria, isolated from soybean.</title>
        <authorList>
            <person name="Lee J."/>
            <person name="Seo J."/>
        </authorList>
    </citation>
    <scope>NUCLEOTIDE SEQUENCE [LARGE SCALE GENOMIC DNA]</scope>
    <source>
        <strain evidence="5 6">BB8</strain>
    </source>
</reference>
<feature type="domain" description="Secretion system C-terminal sorting" evidence="4">
    <location>
        <begin position="536"/>
        <end position="599"/>
    </location>
</feature>
<dbReference type="InterPro" id="IPR026444">
    <property type="entry name" value="Secre_tail"/>
</dbReference>
<keyword evidence="1 3" id="KW-0732">Signal</keyword>
<proteinExistence type="predicted"/>
<feature type="region of interest" description="Disordered" evidence="2">
    <location>
        <begin position="349"/>
        <end position="374"/>
    </location>
</feature>
<sequence length="604" mass="65430">MKKITFLFILISIQAFSQIYVGASTPVYVQNQVLYVGQNINLAANSNLYLRNLSQLVQGTTATSTNSGTGTISVYQEGTSDNFEYNYWCSPVGINTSSTGNNNFGITLLNRPTTSTASTPATILSLGNYDGTSNPLAIASYWIYKLTNANNYSQWVQVAGNTTIAPGEGFTMKGTSGSDATNPEGSGANNPGGTGAQRYDFRGKPNDGNITVTVGASNASTLTGNPYPSALHLNAFLLDPLNSACTGIAYFWEQDKTVNSHFLTAYKGGYGSYSPGSLGSNGIYVPATFNTYNPDGSVNTTGPSSGLSIQRKYSPIGQGFVINGVINGTVTFRNSYRIFYKEGSGLSQFNKPAKDKTTAKTTSKNTENEAEEEVQEIPHIRINTIINNQFTRQLALAFLPEATDGVDRGLDALNMDSALPNDANFWLEGGNYIIQGVNFDTSKRIPLIVKAETSSTFKFSAPIVVNFDNTQNIYLYDELDSSYHDLKNGSYEVTVAPGVYTDRFKITFTNSTLGVGEATKSNFYISQDNTNQVLRASNPESTNFKSFRLYDMLGKVVLFKDNLGAEQNYAFSTSGLSDGIYIAAFLTSDNEKISQKIIITNSKN</sequence>
<gene>
    <name evidence="5" type="ORF">J0383_00765</name>
</gene>
<feature type="compositionally biased region" description="Polar residues" evidence="2">
    <location>
        <begin position="173"/>
        <end position="189"/>
    </location>
</feature>
<protein>
    <submittedName>
        <fullName evidence="5">T9SS type A sorting domain-containing protein</fullName>
    </submittedName>
</protein>
<accession>A0ABX7QE89</accession>
<evidence type="ECO:0000259" key="4">
    <source>
        <dbReference type="Pfam" id="PF18962"/>
    </source>
</evidence>